<dbReference type="GO" id="GO:0016114">
    <property type="term" value="P:terpenoid biosynthetic process"/>
    <property type="evidence" value="ECO:0007669"/>
    <property type="project" value="InterPro"/>
</dbReference>
<dbReference type="PANTHER" id="PTHR31225">
    <property type="entry name" value="OS04G0344100 PROTEIN-RELATED"/>
    <property type="match status" value="1"/>
</dbReference>
<dbReference type="AlphaFoldDB" id="A0A371FML2"/>
<dbReference type="InterPro" id="IPR036965">
    <property type="entry name" value="Terpene_synth_N_sf"/>
</dbReference>
<dbReference type="Pfam" id="PF01397">
    <property type="entry name" value="Terpene_synth"/>
    <property type="match status" value="1"/>
</dbReference>
<dbReference type="SUPFAM" id="SSF48239">
    <property type="entry name" value="Terpenoid cyclases/Protein prenyltransferases"/>
    <property type="match status" value="1"/>
</dbReference>
<dbReference type="Proteomes" id="UP000257109">
    <property type="component" value="Unassembled WGS sequence"/>
</dbReference>
<keyword evidence="5" id="KW-1185">Reference proteome</keyword>
<sequence length="136" mass="15597">MSAATLPLSSFNPDVKSGLHRHLADFHPSIWKDYFLQYASESTELDQNIETQIETLKRDVSNMLVSKTEKPLAKVDLIDSICRLGVNYHFEHEIDQVLQHIHNNYVVNGEITLQDNLCSLAVLFRLLRQHGFHVSP</sequence>
<keyword evidence="2" id="KW-0456">Lyase</keyword>
<evidence type="ECO:0000313" key="5">
    <source>
        <dbReference type="Proteomes" id="UP000257109"/>
    </source>
</evidence>
<dbReference type="InterPro" id="IPR008930">
    <property type="entry name" value="Terpenoid_cyclase/PrenylTrfase"/>
</dbReference>
<organism evidence="4 5">
    <name type="scientific">Mucuna pruriens</name>
    <name type="common">Velvet bean</name>
    <name type="synonym">Dolichos pruriens</name>
    <dbReference type="NCBI Taxonomy" id="157652"/>
    <lineage>
        <taxon>Eukaryota</taxon>
        <taxon>Viridiplantae</taxon>
        <taxon>Streptophyta</taxon>
        <taxon>Embryophyta</taxon>
        <taxon>Tracheophyta</taxon>
        <taxon>Spermatophyta</taxon>
        <taxon>Magnoliopsida</taxon>
        <taxon>eudicotyledons</taxon>
        <taxon>Gunneridae</taxon>
        <taxon>Pentapetalae</taxon>
        <taxon>rosids</taxon>
        <taxon>fabids</taxon>
        <taxon>Fabales</taxon>
        <taxon>Fabaceae</taxon>
        <taxon>Papilionoideae</taxon>
        <taxon>50 kb inversion clade</taxon>
        <taxon>NPAAA clade</taxon>
        <taxon>indigoferoid/millettioid clade</taxon>
        <taxon>Phaseoleae</taxon>
        <taxon>Mucuna</taxon>
    </lineage>
</organism>
<dbReference type="PANTHER" id="PTHR31225:SF221">
    <property type="entry name" value="(-)-GERMACRENE D SYNTHASE"/>
    <property type="match status" value="1"/>
</dbReference>
<evidence type="ECO:0000256" key="2">
    <source>
        <dbReference type="ARBA" id="ARBA00023239"/>
    </source>
</evidence>
<dbReference type="EMBL" id="QJKJ01008495">
    <property type="protein sequence ID" value="RDX79585.1"/>
    <property type="molecule type" value="Genomic_DNA"/>
</dbReference>
<evidence type="ECO:0000256" key="1">
    <source>
        <dbReference type="ARBA" id="ARBA00001946"/>
    </source>
</evidence>
<gene>
    <name evidence="4" type="primary">TPS2</name>
    <name evidence="4" type="ORF">CR513_39977</name>
</gene>
<dbReference type="OrthoDB" id="1877784at2759"/>
<feature type="domain" description="Terpene synthase N-terminal" evidence="3">
    <location>
        <begin position="30"/>
        <end position="136"/>
    </location>
</feature>
<comment type="caution">
    <text evidence="4">The sequence shown here is derived from an EMBL/GenBank/DDBJ whole genome shotgun (WGS) entry which is preliminary data.</text>
</comment>
<accession>A0A371FML2</accession>
<dbReference type="InterPro" id="IPR050148">
    <property type="entry name" value="Terpene_synthase-like"/>
</dbReference>
<feature type="non-terminal residue" evidence="4">
    <location>
        <position position="1"/>
    </location>
</feature>
<proteinExistence type="predicted"/>
<dbReference type="GO" id="GO:0010333">
    <property type="term" value="F:terpene synthase activity"/>
    <property type="evidence" value="ECO:0007669"/>
    <property type="project" value="InterPro"/>
</dbReference>
<evidence type="ECO:0000313" key="4">
    <source>
        <dbReference type="EMBL" id="RDX79585.1"/>
    </source>
</evidence>
<protein>
    <submittedName>
        <fullName evidence="4">Terpene synthase 2</fullName>
    </submittedName>
</protein>
<dbReference type="STRING" id="157652.A0A371FML2"/>
<reference evidence="4" key="1">
    <citation type="submission" date="2018-05" db="EMBL/GenBank/DDBJ databases">
        <title>Draft genome of Mucuna pruriens seed.</title>
        <authorList>
            <person name="Nnadi N.E."/>
            <person name="Vos R."/>
            <person name="Hasami M.H."/>
            <person name="Devisetty U.K."/>
            <person name="Aguiy J.C."/>
        </authorList>
    </citation>
    <scope>NUCLEOTIDE SEQUENCE [LARGE SCALE GENOMIC DNA]</scope>
    <source>
        <strain evidence="4">JCA_2017</strain>
    </source>
</reference>
<dbReference type="Gene3D" id="1.50.10.130">
    <property type="entry name" value="Terpene synthase, N-terminal domain"/>
    <property type="match status" value="1"/>
</dbReference>
<feature type="non-terminal residue" evidence="4">
    <location>
        <position position="136"/>
    </location>
</feature>
<dbReference type="InterPro" id="IPR001906">
    <property type="entry name" value="Terpene_synth_N"/>
</dbReference>
<evidence type="ECO:0000259" key="3">
    <source>
        <dbReference type="Pfam" id="PF01397"/>
    </source>
</evidence>
<comment type="cofactor">
    <cofactor evidence="1">
        <name>Mg(2+)</name>
        <dbReference type="ChEBI" id="CHEBI:18420"/>
    </cofactor>
</comment>
<name>A0A371FML2_MUCPR</name>